<proteinExistence type="predicted"/>
<evidence type="ECO:0000313" key="3">
    <source>
        <dbReference type="Proteomes" id="UP001190700"/>
    </source>
</evidence>
<dbReference type="Gene3D" id="1.20.120.1190">
    <property type="match status" value="1"/>
</dbReference>
<feature type="domain" description="NOG1 N-terminal helical" evidence="1">
    <location>
        <begin position="115"/>
        <end position="270"/>
    </location>
</feature>
<keyword evidence="3" id="KW-1185">Reference proteome</keyword>
<protein>
    <recommendedName>
        <fullName evidence="1">NOG1 N-terminal helical domain-containing protein</fullName>
    </recommendedName>
</protein>
<dbReference type="EMBL" id="LGRX02033472">
    <property type="protein sequence ID" value="KAK3241107.1"/>
    <property type="molecule type" value="Genomic_DNA"/>
</dbReference>
<sequence>MSSSILFRKCLRPRCQSRSLLRSAGLTKLFPFPTPTSHKVGHVTRLLACVTTCAKGPPKEHSRPKSSRGMFQQEFIPAKRPAKGTKSVEQVMKEATRSHQVKQPPRSSRTGALNRVPVIPQGEEVIVSALKRAGRIGPTKGMKNEAAKAKNMVAKQLDALTKELTVPLGKWIRGFPDPEHLHPFEKALLALSLGDDRYERTIGRVDTLRKSLLGIGRSVTGQAAKVQTKKDVLALREKGFEDLEVAYRKEMESVDKLKEMSKILRMLPVVEPTVCAPA</sequence>
<organism evidence="2 3">
    <name type="scientific">Cymbomonas tetramitiformis</name>
    <dbReference type="NCBI Taxonomy" id="36881"/>
    <lineage>
        <taxon>Eukaryota</taxon>
        <taxon>Viridiplantae</taxon>
        <taxon>Chlorophyta</taxon>
        <taxon>Pyramimonadophyceae</taxon>
        <taxon>Pyramimonadales</taxon>
        <taxon>Pyramimonadaceae</taxon>
        <taxon>Cymbomonas</taxon>
    </lineage>
</organism>
<name>A0AAE0BSU6_9CHLO</name>
<reference evidence="2 3" key="1">
    <citation type="journal article" date="2015" name="Genome Biol. Evol.">
        <title>Comparative Genomics of a Bacterivorous Green Alga Reveals Evolutionary Causalities and Consequences of Phago-Mixotrophic Mode of Nutrition.</title>
        <authorList>
            <person name="Burns J.A."/>
            <person name="Paasch A."/>
            <person name="Narechania A."/>
            <person name="Kim E."/>
        </authorList>
    </citation>
    <scope>NUCLEOTIDE SEQUENCE [LARGE SCALE GENOMIC DNA]</scope>
    <source>
        <strain evidence="2 3">PLY_AMNH</strain>
    </source>
</reference>
<dbReference type="Proteomes" id="UP001190700">
    <property type="component" value="Unassembled WGS sequence"/>
</dbReference>
<evidence type="ECO:0000259" key="1">
    <source>
        <dbReference type="Pfam" id="PF17835"/>
    </source>
</evidence>
<evidence type="ECO:0000313" key="2">
    <source>
        <dbReference type="EMBL" id="KAK3241107.1"/>
    </source>
</evidence>
<dbReference type="Pfam" id="PF17835">
    <property type="entry name" value="NOG1_N"/>
    <property type="match status" value="1"/>
</dbReference>
<gene>
    <name evidence="2" type="ORF">CYMTET_49099</name>
</gene>
<dbReference type="InterPro" id="IPR041623">
    <property type="entry name" value="NOG1_N"/>
</dbReference>
<comment type="caution">
    <text evidence="2">The sequence shown here is derived from an EMBL/GenBank/DDBJ whole genome shotgun (WGS) entry which is preliminary data.</text>
</comment>
<accession>A0AAE0BSU6</accession>
<dbReference type="PANTHER" id="PTHR45759">
    <property type="entry name" value="NUCLEOLAR GTP-BINDING PROTEIN 1"/>
    <property type="match status" value="1"/>
</dbReference>
<dbReference type="AlphaFoldDB" id="A0AAE0BSU6"/>